<keyword evidence="5" id="KW-1185">Reference proteome</keyword>
<evidence type="ECO:0000256" key="1">
    <source>
        <dbReference type="SAM" id="MobiDB-lite"/>
    </source>
</evidence>
<dbReference type="InterPro" id="IPR022382">
    <property type="entry name" value="Mycoplasma_peptidase_DUF31"/>
</dbReference>
<evidence type="ECO:0000313" key="5">
    <source>
        <dbReference type="Proteomes" id="UP000019229"/>
    </source>
</evidence>
<accession>W5UTA3</accession>
<evidence type="ECO:0000259" key="3">
    <source>
        <dbReference type="Pfam" id="PF01732"/>
    </source>
</evidence>
<name>W5UTA3_9BACT</name>
<feature type="chain" id="PRO_5004872443" evidence="2">
    <location>
        <begin position="24"/>
        <end position="834"/>
    </location>
</feature>
<dbReference type="PRINTS" id="PR00840">
    <property type="entry name" value="Y06768FAMILY"/>
</dbReference>
<reference evidence="4 5" key="1">
    <citation type="journal article" date="2014" name="Genome Announc.">
        <title>Complete Genome Sequence of Mycoplasma bovoculi Strain M165/69T (ATCC 29104).</title>
        <authorList>
            <person name="Calcutt M.J."/>
            <person name="Foecking M.F."/>
        </authorList>
    </citation>
    <scope>NUCLEOTIDE SEQUENCE [LARGE SCALE GENOMIC DNA]</scope>
    <source>
        <strain evidence="4">M165/69</strain>
    </source>
</reference>
<dbReference type="PATRIC" id="fig|743966.3.peg.373"/>
<dbReference type="HOGENOM" id="CLU_017888_0_0_14"/>
<feature type="region of interest" description="Disordered" evidence="1">
    <location>
        <begin position="36"/>
        <end position="59"/>
    </location>
</feature>
<dbReference type="EMBL" id="CP007154">
    <property type="protein sequence ID" value="AHH45377.1"/>
    <property type="molecule type" value="Genomic_DNA"/>
</dbReference>
<dbReference type="Pfam" id="PF01732">
    <property type="entry name" value="Mycop_pep_DUF31"/>
    <property type="match status" value="1"/>
</dbReference>
<evidence type="ECO:0000256" key="2">
    <source>
        <dbReference type="SAM" id="SignalP"/>
    </source>
</evidence>
<feature type="compositionally biased region" description="Basic and acidic residues" evidence="1">
    <location>
        <begin position="50"/>
        <end position="59"/>
    </location>
</feature>
<feature type="signal peptide" evidence="2">
    <location>
        <begin position="1"/>
        <end position="23"/>
    </location>
</feature>
<keyword evidence="2" id="KW-0732">Signal</keyword>
<dbReference type="AlphaFoldDB" id="W5UTA3"/>
<proteinExistence type="predicted"/>
<feature type="compositionally biased region" description="Polar residues" evidence="1">
    <location>
        <begin position="36"/>
        <end position="49"/>
    </location>
</feature>
<gene>
    <name evidence="4" type="ORF">MYB_01845</name>
</gene>
<dbReference type="NCBIfam" id="NF045842">
    <property type="entry name" value="MIP_near_MIB"/>
    <property type="match status" value="1"/>
</dbReference>
<protein>
    <submittedName>
        <fullName evidence="4">Putative lipoprotein</fullName>
    </submittedName>
</protein>
<dbReference type="InterPro" id="IPR022381">
    <property type="entry name" value="Uncharacterised_MG067"/>
</dbReference>
<dbReference type="Proteomes" id="UP000019229">
    <property type="component" value="Chromosome"/>
</dbReference>
<keyword evidence="4" id="KW-0449">Lipoprotein</keyword>
<dbReference type="STRING" id="743966.MYB_01845"/>
<feature type="domain" description="DUF31" evidence="3">
    <location>
        <begin position="308"/>
        <end position="739"/>
    </location>
</feature>
<dbReference type="eggNOG" id="ENOG5033SXH">
    <property type="taxonomic scope" value="Bacteria"/>
</dbReference>
<sequence>MRKLMKNKLKSLLVLSTVAFPFAYLVSCGVANNQKDINPSEQNNQQSDFQKNKSDSKANELKAKKMEQTKEKLDNAKSALLQNLSPEGFKNFSDAVSSIDSSINLKNALAALKSSLEQSNYSNNQTINLILNSFDQFFEPKEEKKDNHQQAHKPVEISQDRINEYVKQLDAIKPKGQNRAKFSEDGKRVVEDQYKYDNPKEDLDYFNATFGGGVGTVISSQGNPDGLTSWDPNNTKQFPDELNQKAKAENQPLPANAWFRGFSTPDGNGKIHIPTSVRVPTTPALQVLSDGRIFGSPGEYGLPRVIPNDKYKKLINSAVSIAISNGHVWDKIVDKDTGEERASREEYQKGNTKRVDAYVEPDQVIHRHDNFKGTFNIIDYKLTNDGSYPLTWYFITNAHVANSLQVDHDKGDGVYGRDESVFNTYNRQYNTDRLAFFKLKPNVDEKTVIPFAQNKDFFYDTLDIKVRDKSGTPNNNQNYNSNNAIILGNNNQPIQDNLNARTIVIGTDPFKTKIGDFTNQSLWKDKQEFMDFAVVEITFDNEAQAKTITGKWYEEHKNKDDHKNDKTNIANTITSDLNLLDKTQYDNFGKNQLYSLGYPSSKFEQKSGTLDQLKRDYTGKEDEFDTLISYSLSPTVNKPTDLYYKTRSQDKSVLEKFKDGGDLSWSRSFRSFVNLPGVNDLFITTPYISNGTIKIRKYNSTTHKFEETPYIFWGLGTNLSNMSGGTGMSGSGVYYKDKLYSLVFASDDRAATNISLNVRSYGHNYNNYYGSYNLPKYDLIYGDGTTNGAGQQKKSYFDAMQKLSQSTHTNYKGIKTYLFPNGFDENQRIDVFKK</sequence>
<dbReference type="NCBIfam" id="NF045841">
    <property type="entry name" value="Ig_SerProt_MIP"/>
    <property type="match status" value="1"/>
</dbReference>
<dbReference type="KEGG" id="mbc:MYB_01845"/>
<organism evidence="4 5">
    <name type="scientific">Mesomycoplasma bovoculi M165/69</name>
    <dbReference type="NCBI Taxonomy" id="743966"/>
    <lineage>
        <taxon>Bacteria</taxon>
        <taxon>Bacillati</taxon>
        <taxon>Mycoplasmatota</taxon>
        <taxon>Mycoplasmoidales</taxon>
        <taxon>Metamycoplasmataceae</taxon>
        <taxon>Mesomycoplasma</taxon>
    </lineage>
</organism>
<evidence type="ECO:0000313" key="4">
    <source>
        <dbReference type="EMBL" id="AHH45377.1"/>
    </source>
</evidence>